<dbReference type="EMBL" id="HACG01009447">
    <property type="protein sequence ID" value="CEK56312.1"/>
    <property type="molecule type" value="Transcribed_RNA"/>
</dbReference>
<proteinExistence type="predicted"/>
<dbReference type="AlphaFoldDB" id="A0A0B6YJE4"/>
<organism evidence="1">
    <name type="scientific">Arion vulgaris</name>
    <dbReference type="NCBI Taxonomy" id="1028688"/>
    <lineage>
        <taxon>Eukaryota</taxon>
        <taxon>Metazoa</taxon>
        <taxon>Spiralia</taxon>
        <taxon>Lophotrochozoa</taxon>
        <taxon>Mollusca</taxon>
        <taxon>Gastropoda</taxon>
        <taxon>Heterobranchia</taxon>
        <taxon>Euthyneura</taxon>
        <taxon>Panpulmonata</taxon>
        <taxon>Eupulmonata</taxon>
        <taxon>Stylommatophora</taxon>
        <taxon>Helicina</taxon>
        <taxon>Arionoidea</taxon>
        <taxon>Arionidae</taxon>
        <taxon>Arion</taxon>
    </lineage>
</organism>
<evidence type="ECO:0000313" key="1">
    <source>
        <dbReference type="EMBL" id="CEK56312.1"/>
    </source>
</evidence>
<feature type="non-terminal residue" evidence="1">
    <location>
        <position position="75"/>
    </location>
</feature>
<name>A0A0B6YJE4_9EUPU</name>
<gene>
    <name evidence="1" type="primary">ORF27332</name>
</gene>
<feature type="non-terminal residue" evidence="1">
    <location>
        <position position="1"/>
    </location>
</feature>
<accession>A0A0B6YJE4</accession>
<sequence length="75" mass="7994">NTSLIGCVSQMSIIEACVQQGNGSQPTPPTQVTIAFVETTSAIIKFEQSSSIGVTNYLVGLRAENENAPFIYNIT</sequence>
<reference evidence="1" key="1">
    <citation type="submission" date="2014-12" db="EMBL/GenBank/DDBJ databases">
        <title>Insight into the proteome of Arion vulgaris.</title>
        <authorList>
            <person name="Aradska J."/>
            <person name="Bulat T."/>
            <person name="Smidak R."/>
            <person name="Sarate P."/>
            <person name="Gangsoo J."/>
            <person name="Sialana F."/>
            <person name="Bilban M."/>
            <person name="Lubec G."/>
        </authorList>
    </citation>
    <scope>NUCLEOTIDE SEQUENCE</scope>
    <source>
        <tissue evidence="1">Skin</tissue>
    </source>
</reference>
<protein>
    <submittedName>
        <fullName evidence="1">Uncharacterized protein</fullName>
    </submittedName>
</protein>